<dbReference type="SUPFAM" id="SSF56219">
    <property type="entry name" value="DNase I-like"/>
    <property type="match status" value="1"/>
</dbReference>
<dbReference type="Proteomes" id="UP001162162">
    <property type="component" value="Unassembled WGS sequence"/>
</dbReference>
<dbReference type="PANTHER" id="PTHR47510:SF3">
    <property type="entry name" value="ENDO_EXONUCLEASE_PHOSPHATASE DOMAIN-CONTAINING PROTEIN"/>
    <property type="match status" value="1"/>
</dbReference>
<evidence type="ECO:0008006" key="3">
    <source>
        <dbReference type="Google" id="ProtNLM"/>
    </source>
</evidence>
<protein>
    <recommendedName>
        <fullName evidence="3">Endonuclease/exonuclease/phosphatase domain-containing protein</fullName>
    </recommendedName>
</protein>
<dbReference type="InterPro" id="IPR036691">
    <property type="entry name" value="Endo/exonu/phosph_ase_sf"/>
</dbReference>
<sequence>MDQYIRDFDYDPIVTEKVENAYEANEVLKVNNKVCNFKIIHNNIRSLLKNIDEFNVFLHQFDSNFECIVLTETFKIPDLSLFNIAGYTTIYNEGNVNKNDGIVIYIKSDIQFSHEILQVGSIKIINLKVTYLGNKIRILAIYRPPSTCPYEFNAGLREILEIHKVNADYQLLIGDINIDIFSDYEYAEDYKNLLSEHGFISVINCYTRVQANAQSCLDHIFVNTLENINDFILPLLIASNITDHYMTVIQIVLSKHLTDTCMKKKNTKTYINKKRLKSEISKISWNSLYLCGDIESATNNFIGQIKSILEKCTVIKKLQKKEIKRKEWITSGLVTSINRRDKMYAETQNDPDNAELLTKFKKYRNTLSALIKKAKINYFKKQIDQQCQSSKAENHIKYLGIVIDKHLRWDYHIKYICDKLRAILFKFKYLKQIFDIEHMKTLYYSLVESHITYGMTILTQQNSYMSNIFDPRQLYFLRLGLWTFANKNMLEIQSHTYSTRKGNNVRVPFSAKSAGQRCHTYIGP</sequence>
<proteinExistence type="predicted"/>
<comment type="caution">
    <text evidence="1">The sequence shown here is derived from an EMBL/GenBank/DDBJ whole genome shotgun (WGS) entry which is preliminary data.</text>
</comment>
<feature type="non-terminal residue" evidence="1">
    <location>
        <position position="524"/>
    </location>
</feature>
<accession>A0AAV8ZB51</accession>
<evidence type="ECO:0000313" key="1">
    <source>
        <dbReference type="EMBL" id="KAJ8961566.1"/>
    </source>
</evidence>
<organism evidence="1 2">
    <name type="scientific">Aromia moschata</name>
    <dbReference type="NCBI Taxonomy" id="1265417"/>
    <lineage>
        <taxon>Eukaryota</taxon>
        <taxon>Metazoa</taxon>
        <taxon>Ecdysozoa</taxon>
        <taxon>Arthropoda</taxon>
        <taxon>Hexapoda</taxon>
        <taxon>Insecta</taxon>
        <taxon>Pterygota</taxon>
        <taxon>Neoptera</taxon>
        <taxon>Endopterygota</taxon>
        <taxon>Coleoptera</taxon>
        <taxon>Polyphaga</taxon>
        <taxon>Cucujiformia</taxon>
        <taxon>Chrysomeloidea</taxon>
        <taxon>Cerambycidae</taxon>
        <taxon>Cerambycinae</taxon>
        <taxon>Callichromatini</taxon>
        <taxon>Aromia</taxon>
    </lineage>
</organism>
<evidence type="ECO:0000313" key="2">
    <source>
        <dbReference type="Proteomes" id="UP001162162"/>
    </source>
</evidence>
<name>A0AAV8ZB51_9CUCU</name>
<reference evidence="1" key="1">
    <citation type="journal article" date="2023" name="Insect Mol. Biol.">
        <title>Genome sequencing provides insights into the evolution of gene families encoding plant cell wall-degrading enzymes in longhorned beetles.</title>
        <authorList>
            <person name="Shin N.R."/>
            <person name="Okamura Y."/>
            <person name="Kirsch R."/>
            <person name="Pauchet Y."/>
        </authorList>
    </citation>
    <scope>NUCLEOTIDE SEQUENCE</scope>
    <source>
        <strain evidence="1">AMC_N1</strain>
    </source>
</reference>
<keyword evidence="2" id="KW-1185">Reference proteome</keyword>
<dbReference type="PANTHER" id="PTHR47510">
    <property type="entry name" value="REVERSE TRANSCRIPTASE DOMAIN-CONTAINING PROTEIN"/>
    <property type="match status" value="1"/>
</dbReference>
<dbReference type="EMBL" id="JAPWTK010000005">
    <property type="protein sequence ID" value="KAJ8961566.1"/>
    <property type="molecule type" value="Genomic_DNA"/>
</dbReference>
<dbReference type="AlphaFoldDB" id="A0AAV8ZB51"/>
<gene>
    <name evidence="1" type="ORF">NQ318_014818</name>
</gene>
<dbReference type="Gene3D" id="3.60.10.10">
    <property type="entry name" value="Endonuclease/exonuclease/phosphatase"/>
    <property type="match status" value="1"/>
</dbReference>